<evidence type="ECO:0000256" key="2">
    <source>
        <dbReference type="ARBA" id="ARBA00022741"/>
    </source>
</evidence>
<dbReference type="OrthoDB" id="5292475at2"/>
<keyword evidence="3 7" id="KW-0067">ATP-binding</keyword>
<dbReference type="InterPro" id="IPR003593">
    <property type="entry name" value="AAA+_ATPase"/>
</dbReference>
<dbReference type="EMBL" id="CP041242">
    <property type="protein sequence ID" value="QDH69651.1"/>
    <property type="molecule type" value="Genomic_DNA"/>
</dbReference>
<evidence type="ECO:0000313" key="7">
    <source>
        <dbReference type="EMBL" id="QDH69651.1"/>
    </source>
</evidence>
<dbReference type="SUPFAM" id="SSF52540">
    <property type="entry name" value="P-loop containing nucleoside triphosphate hydrolases"/>
    <property type="match status" value="1"/>
</dbReference>
<feature type="domain" description="ABC transporter" evidence="6">
    <location>
        <begin position="2"/>
        <end position="239"/>
    </location>
</feature>
<dbReference type="CDD" id="cd03214">
    <property type="entry name" value="ABC_Iron-Siderophores_B12_Hemin"/>
    <property type="match status" value="1"/>
</dbReference>
<dbReference type="PROSITE" id="PS50893">
    <property type="entry name" value="ABC_TRANSPORTER_2"/>
    <property type="match status" value="1"/>
</dbReference>
<dbReference type="PANTHER" id="PTHR42794">
    <property type="entry name" value="HEMIN IMPORT ATP-BINDING PROTEIN HMUV"/>
    <property type="match status" value="1"/>
</dbReference>
<dbReference type="KEGG" id="lyj:FKV23_05755"/>
<dbReference type="Proteomes" id="UP000317199">
    <property type="component" value="Chromosome"/>
</dbReference>
<dbReference type="GO" id="GO:0005524">
    <property type="term" value="F:ATP binding"/>
    <property type="evidence" value="ECO:0007669"/>
    <property type="project" value="UniProtKB-KW"/>
</dbReference>
<proteinExistence type="predicted"/>
<dbReference type="RefSeq" id="WP_141622992.1">
    <property type="nucleotide sequence ID" value="NZ_CP041242.1"/>
</dbReference>
<keyword evidence="1" id="KW-0813">Transport</keyword>
<dbReference type="InterPro" id="IPR003439">
    <property type="entry name" value="ABC_transporter-like_ATP-bd"/>
</dbReference>
<sequence>MLILDELQIGYGRKLLATLPPRVRVEAGEFVCLLGRNGQGKSTLLRTLGGFLAPIAGEVTLHDSPVRSLRGVERARRIAVVLTERPQVGALGVTDLVEMGRQPYTGWAGVLTEKDRRIAATALEQVGGAHLAARTVDSLSDGERQRVMIARALAQQPDVMLLDEITAFLDLPSRVTIIDTLRRIAAEQGVAIILSSHDLELSLQTADRLWLLPGEGRFIDGTPEDVALSGAIGTAFDQENLMFSLDSGRFESSMAAHRSVYLEGDDVATLWLARALRRRGYGLSTQPAEAAHRITPVSSGRWRIDGAREAGTIAKALDLLATH</sequence>
<dbReference type="GO" id="GO:0016887">
    <property type="term" value="F:ATP hydrolysis activity"/>
    <property type="evidence" value="ECO:0007669"/>
    <property type="project" value="InterPro"/>
</dbReference>
<evidence type="ECO:0000256" key="3">
    <source>
        <dbReference type="ARBA" id="ARBA00022840"/>
    </source>
</evidence>
<keyword evidence="8" id="KW-1185">Reference proteome</keyword>
<organism evidence="7 8">
    <name type="scientific">Marilutibacter alkalisoli</name>
    <dbReference type="NCBI Taxonomy" id="2591633"/>
    <lineage>
        <taxon>Bacteria</taxon>
        <taxon>Pseudomonadati</taxon>
        <taxon>Pseudomonadota</taxon>
        <taxon>Gammaproteobacteria</taxon>
        <taxon>Lysobacterales</taxon>
        <taxon>Lysobacteraceae</taxon>
        <taxon>Marilutibacter</taxon>
    </lineage>
</organism>
<dbReference type="SMART" id="SM00382">
    <property type="entry name" value="AAA"/>
    <property type="match status" value="1"/>
</dbReference>
<evidence type="ECO:0000259" key="6">
    <source>
        <dbReference type="PROSITE" id="PS50893"/>
    </source>
</evidence>
<keyword evidence="2" id="KW-0547">Nucleotide-binding</keyword>
<reference evidence="7 8" key="1">
    <citation type="submission" date="2019-06" db="EMBL/GenBank/DDBJ databases">
        <title>Lysobacter alkalisoli sp. nov. isolated from saline-alkali soil.</title>
        <authorList>
            <person name="Sun J.-Q."/>
            <person name="Xu L."/>
        </authorList>
    </citation>
    <scope>NUCLEOTIDE SEQUENCE [LARGE SCALE GENOMIC DNA]</scope>
    <source>
        <strain evidence="7 8">SJ-36</strain>
    </source>
</reference>
<dbReference type="InterPro" id="IPR027417">
    <property type="entry name" value="P-loop_NTPase"/>
</dbReference>
<evidence type="ECO:0000313" key="8">
    <source>
        <dbReference type="Proteomes" id="UP000317199"/>
    </source>
</evidence>
<comment type="function">
    <text evidence="5">Part of the ABC transporter complex HmuTUV involved in hemin import. Responsible for energy coupling to the transport system.</text>
</comment>
<gene>
    <name evidence="7" type="ORF">FKV23_05755</name>
</gene>
<evidence type="ECO:0000256" key="4">
    <source>
        <dbReference type="ARBA" id="ARBA00022967"/>
    </source>
</evidence>
<dbReference type="Gene3D" id="3.40.50.300">
    <property type="entry name" value="P-loop containing nucleotide triphosphate hydrolases"/>
    <property type="match status" value="1"/>
</dbReference>
<accession>A0A514BQK6</accession>
<name>A0A514BQK6_9GAMM</name>
<keyword evidence="4" id="KW-1278">Translocase</keyword>
<dbReference type="AlphaFoldDB" id="A0A514BQK6"/>
<protein>
    <submittedName>
        <fullName evidence="7">ABC transporter ATP-binding protein</fullName>
    </submittedName>
</protein>
<dbReference type="PANTHER" id="PTHR42794:SF1">
    <property type="entry name" value="HEMIN IMPORT ATP-BINDING PROTEIN HMUV"/>
    <property type="match status" value="1"/>
</dbReference>
<evidence type="ECO:0000256" key="5">
    <source>
        <dbReference type="ARBA" id="ARBA00037066"/>
    </source>
</evidence>
<dbReference type="Pfam" id="PF00005">
    <property type="entry name" value="ABC_tran"/>
    <property type="match status" value="1"/>
</dbReference>
<evidence type="ECO:0000256" key="1">
    <source>
        <dbReference type="ARBA" id="ARBA00022448"/>
    </source>
</evidence>